<dbReference type="Proteomes" id="UP000031971">
    <property type="component" value="Unassembled WGS sequence"/>
</dbReference>
<dbReference type="GO" id="GO:0005344">
    <property type="term" value="F:oxygen carrier activity"/>
    <property type="evidence" value="ECO:0007669"/>
    <property type="project" value="UniProtKB-KW"/>
</dbReference>
<feature type="domain" description="Hemerythrin-like" evidence="5">
    <location>
        <begin position="11"/>
        <end position="123"/>
    </location>
</feature>
<evidence type="ECO:0000256" key="4">
    <source>
        <dbReference type="ARBA" id="ARBA00023004"/>
    </source>
</evidence>
<dbReference type="EMBL" id="JXSL01000020">
    <property type="protein sequence ID" value="KIM00071.1"/>
    <property type="molecule type" value="Genomic_DNA"/>
</dbReference>
<keyword evidence="4" id="KW-0408">Iron</keyword>
<comment type="similarity">
    <text evidence="1">Belongs to the hemerythrin family.</text>
</comment>
<keyword evidence="3" id="KW-0479">Metal-binding</keyword>
<dbReference type="Pfam" id="PF01814">
    <property type="entry name" value="Hemerythrin"/>
    <property type="match status" value="1"/>
</dbReference>
<keyword evidence="2" id="KW-0813">Transport</keyword>
<dbReference type="InterPro" id="IPR016131">
    <property type="entry name" value="Haemerythrin_Fe_BS"/>
</dbReference>
<dbReference type="NCBIfam" id="TIGR02481">
    <property type="entry name" value="hemeryth_dom"/>
    <property type="match status" value="1"/>
</dbReference>
<dbReference type="GO" id="GO:0046872">
    <property type="term" value="F:metal ion binding"/>
    <property type="evidence" value="ECO:0007669"/>
    <property type="project" value="UniProtKB-KW"/>
</dbReference>
<evidence type="ECO:0000256" key="1">
    <source>
        <dbReference type="ARBA" id="ARBA00010587"/>
    </source>
</evidence>
<gene>
    <name evidence="6" type="ORF">CCC_02859</name>
</gene>
<sequence length="139" mass="15417">MAATYSIGQPALDDDHDRMIAAWRELEASRTLDAAKTAAAVLMSEAAEHFAREEQFMLQCGYPDRVRHTAMHAEMASGLRRVLLSPLMGGGKHEDFVGAVRNLMDRWVRVHILGEDTKLAPYARNFAAPVRRAAGAARR</sequence>
<dbReference type="PANTHER" id="PTHR37164:SF1">
    <property type="entry name" value="BACTERIOHEMERYTHRIN"/>
    <property type="match status" value="1"/>
</dbReference>
<reference evidence="6 7" key="1">
    <citation type="submission" date="2015-01" db="EMBL/GenBank/DDBJ databases">
        <title>Genome Sequence of Magnetospirillum magnetotacticum Strain MS-1.</title>
        <authorList>
            <person name="Marinov G.K."/>
            <person name="Smalley M.D."/>
            <person name="DeSalvo G."/>
        </authorList>
    </citation>
    <scope>NUCLEOTIDE SEQUENCE [LARGE SCALE GENOMIC DNA]</scope>
    <source>
        <strain evidence="6 7">MS-1</strain>
    </source>
</reference>
<proteinExistence type="inferred from homology"/>
<dbReference type="InterPro" id="IPR012312">
    <property type="entry name" value="Hemerythrin-like"/>
</dbReference>
<evidence type="ECO:0000256" key="3">
    <source>
        <dbReference type="ARBA" id="ARBA00022723"/>
    </source>
</evidence>
<dbReference type="InterPro" id="IPR050669">
    <property type="entry name" value="Hemerythrin"/>
</dbReference>
<evidence type="ECO:0000313" key="6">
    <source>
        <dbReference type="EMBL" id="KIM00071.1"/>
    </source>
</evidence>
<dbReference type="Gene3D" id="1.20.120.50">
    <property type="entry name" value="Hemerythrin-like"/>
    <property type="match status" value="1"/>
</dbReference>
<dbReference type="RefSeq" id="WP_009868969.1">
    <property type="nucleotide sequence ID" value="NZ_JXSL01000020.1"/>
</dbReference>
<accession>A0A0C2YZK8</accession>
<dbReference type="OrthoDB" id="7358301at2"/>
<evidence type="ECO:0000313" key="7">
    <source>
        <dbReference type="Proteomes" id="UP000031971"/>
    </source>
</evidence>
<protein>
    <recommendedName>
        <fullName evidence="5">Hemerythrin-like domain-containing protein</fullName>
    </recommendedName>
</protein>
<dbReference type="AlphaFoldDB" id="A0A0C2YZK8"/>
<keyword evidence="2" id="KW-0561">Oxygen transport</keyword>
<comment type="caution">
    <text evidence="6">The sequence shown here is derived from an EMBL/GenBank/DDBJ whole genome shotgun (WGS) entry which is preliminary data.</text>
</comment>
<name>A0A0C2YZK8_PARME</name>
<keyword evidence="7" id="KW-1185">Reference proteome</keyword>
<dbReference type="CDD" id="cd12107">
    <property type="entry name" value="Hemerythrin"/>
    <property type="match status" value="1"/>
</dbReference>
<dbReference type="InterPro" id="IPR035938">
    <property type="entry name" value="Hemerythrin-like_sf"/>
</dbReference>
<dbReference type="SUPFAM" id="SSF47188">
    <property type="entry name" value="Hemerythrin-like"/>
    <property type="match status" value="1"/>
</dbReference>
<dbReference type="InterPro" id="IPR012827">
    <property type="entry name" value="Hemerythrin_metal-bd"/>
</dbReference>
<dbReference type="STRING" id="272627.CCC_02859"/>
<dbReference type="PANTHER" id="PTHR37164">
    <property type="entry name" value="BACTERIOHEMERYTHRIN"/>
    <property type="match status" value="1"/>
</dbReference>
<evidence type="ECO:0000259" key="5">
    <source>
        <dbReference type="Pfam" id="PF01814"/>
    </source>
</evidence>
<dbReference type="PROSITE" id="PS00550">
    <property type="entry name" value="HEMERYTHRINS"/>
    <property type="match status" value="1"/>
</dbReference>
<organism evidence="6 7">
    <name type="scientific">Paramagnetospirillum magnetotacticum MS-1</name>
    <dbReference type="NCBI Taxonomy" id="272627"/>
    <lineage>
        <taxon>Bacteria</taxon>
        <taxon>Pseudomonadati</taxon>
        <taxon>Pseudomonadota</taxon>
        <taxon>Alphaproteobacteria</taxon>
        <taxon>Rhodospirillales</taxon>
        <taxon>Magnetospirillaceae</taxon>
        <taxon>Paramagnetospirillum</taxon>
    </lineage>
</organism>
<evidence type="ECO:0000256" key="2">
    <source>
        <dbReference type="ARBA" id="ARBA00022621"/>
    </source>
</evidence>